<reference evidence="5" key="1">
    <citation type="journal article" date="2020" name="Microbiol. Resour. Announc.">
        <title>Complete Genome Sequence of Novel Psychrotolerant Legionella Strain TUM19329, Isolated from Antarctic Lake Sediment.</title>
        <authorList>
            <person name="Shimada S."/>
            <person name="Nakai R."/>
            <person name="Aoki K."/>
            <person name="Shimoeda N."/>
            <person name="Ohno G."/>
            <person name="Miyazaki Y."/>
            <person name="Kudoh S."/>
            <person name="Imura S."/>
            <person name="Watanabe K."/>
            <person name="Ishii Y."/>
            <person name="Tateda K."/>
        </authorList>
    </citation>
    <scope>NUCLEOTIDE SEQUENCE [LARGE SCALE GENOMIC DNA]</scope>
    <source>
        <strain evidence="5">TUM19329</strain>
    </source>
</reference>
<evidence type="ECO:0000313" key="5">
    <source>
        <dbReference type="EMBL" id="BCA94293.1"/>
    </source>
</evidence>
<keyword evidence="5" id="KW-0282">Flagellum</keyword>
<accession>A0A6F8T243</accession>
<dbReference type="GO" id="GO:0009306">
    <property type="term" value="P:protein secretion"/>
    <property type="evidence" value="ECO:0007669"/>
    <property type="project" value="InterPro"/>
</dbReference>
<dbReference type="RefSeq" id="WP_173236236.1">
    <property type="nucleotide sequence ID" value="NZ_AP022839.1"/>
</dbReference>
<keyword evidence="3" id="KW-0813">Transport</keyword>
<dbReference type="PANTHER" id="PTHR30531">
    <property type="entry name" value="FLAGELLAR BIOSYNTHETIC PROTEIN FLHB"/>
    <property type="match status" value="1"/>
</dbReference>
<name>A0A6F8T243_9GAMM</name>
<dbReference type="SUPFAM" id="SSF160544">
    <property type="entry name" value="EscU C-terminal domain-like"/>
    <property type="match status" value="1"/>
</dbReference>
<evidence type="ECO:0000256" key="2">
    <source>
        <dbReference type="ARBA" id="ARBA00021622"/>
    </source>
</evidence>
<comment type="similarity">
    <text evidence="1">Belongs to the type III secretion exporter family.</text>
</comment>
<dbReference type="Pfam" id="PF01312">
    <property type="entry name" value="Bac_export_2"/>
    <property type="match status" value="1"/>
</dbReference>
<evidence type="ECO:0000256" key="3">
    <source>
        <dbReference type="ARBA" id="ARBA00023225"/>
    </source>
</evidence>
<keyword evidence="5" id="KW-0966">Cell projection</keyword>
<keyword evidence="3" id="KW-0653">Protein transport</keyword>
<dbReference type="AlphaFoldDB" id="A0A6F8T243"/>
<sequence>MKKKKSLAVALRYDGKGAPLVTAKGEGMIAKQIIATAKEHGIPLEQNEELTTLLSAVSINEEIPQPLYTAVAQILAFLYYVNGKQPKE</sequence>
<evidence type="ECO:0000313" key="6">
    <source>
        <dbReference type="Proteomes" id="UP000502894"/>
    </source>
</evidence>
<proteinExistence type="inferred from homology"/>
<comment type="function">
    <text evidence="4">Required for formation of the rod structure in the basal body of the flagellar apparatus. Together with FliI and FliH, may constitute the export apparatus of flagellin.</text>
</comment>
<organism evidence="5 6">
    <name type="scientific">Legionella antarctica</name>
    <dbReference type="NCBI Taxonomy" id="2708020"/>
    <lineage>
        <taxon>Bacteria</taxon>
        <taxon>Pseudomonadati</taxon>
        <taxon>Pseudomonadota</taxon>
        <taxon>Gammaproteobacteria</taxon>
        <taxon>Legionellales</taxon>
        <taxon>Legionellaceae</taxon>
        <taxon>Legionella</taxon>
    </lineage>
</organism>
<dbReference type="InterPro" id="IPR006135">
    <property type="entry name" value="T3SS_substrate_exporter"/>
</dbReference>
<protein>
    <recommendedName>
        <fullName evidence="2">Flagellar biosynthetic protein FlhB</fullName>
    </recommendedName>
</protein>
<dbReference type="GO" id="GO:0005886">
    <property type="term" value="C:plasma membrane"/>
    <property type="evidence" value="ECO:0007669"/>
    <property type="project" value="TreeGrafter"/>
</dbReference>
<keyword evidence="3" id="KW-1006">Bacterial flagellum protein export</keyword>
<dbReference type="Proteomes" id="UP000502894">
    <property type="component" value="Chromosome"/>
</dbReference>
<dbReference type="EMBL" id="AP022839">
    <property type="protein sequence ID" value="BCA94293.1"/>
    <property type="molecule type" value="Genomic_DNA"/>
</dbReference>
<keyword evidence="6" id="KW-1185">Reference proteome</keyword>
<dbReference type="KEGG" id="lant:TUM19329_06540"/>
<gene>
    <name evidence="5" type="ORF">TUM19329_06540</name>
</gene>
<dbReference type="Gene3D" id="3.40.1690.10">
    <property type="entry name" value="secretion proteins EscU"/>
    <property type="match status" value="1"/>
</dbReference>
<dbReference type="InterPro" id="IPR029025">
    <property type="entry name" value="T3SS_substrate_exporter_C"/>
</dbReference>
<evidence type="ECO:0000256" key="1">
    <source>
        <dbReference type="ARBA" id="ARBA00010690"/>
    </source>
</evidence>
<dbReference type="PANTHER" id="PTHR30531:SF12">
    <property type="entry name" value="FLAGELLAR BIOSYNTHETIC PROTEIN FLHB"/>
    <property type="match status" value="1"/>
</dbReference>
<keyword evidence="5" id="KW-0969">Cilium</keyword>
<evidence type="ECO:0000256" key="4">
    <source>
        <dbReference type="ARBA" id="ARBA00025078"/>
    </source>
</evidence>